<evidence type="ECO:0000256" key="1">
    <source>
        <dbReference type="ARBA" id="ARBA00004225"/>
    </source>
</evidence>
<dbReference type="Proteomes" id="UP000005240">
    <property type="component" value="Unassembled WGS sequence"/>
</dbReference>
<comment type="subcellular location">
    <subcellularLocation>
        <location evidence="1">Mitochondrion membrane</location>
        <topology evidence="1">Multi-pass membrane protein</topology>
    </subcellularLocation>
</comment>
<keyword evidence="5" id="KW-0677">Repeat</keyword>
<feature type="region of interest" description="Disordered" evidence="9">
    <location>
        <begin position="1"/>
        <end position="62"/>
    </location>
</feature>
<dbReference type="Gene3D" id="1.50.40.10">
    <property type="entry name" value="Mitochondrial carrier domain"/>
    <property type="match status" value="1"/>
</dbReference>
<feature type="compositionally biased region" description="Pro residues" evidence="9">
    <location>
        <begin position="40"/>
        <end position="51"/>
    </location>
</feature>
<sequence>MAVGSSNMTVTEAPIPHPTSSPAPPESQAPPQQLPNQPVRLPPPPVGPLPLDPGSVDPTAGSSAAAIARSAASSMAFIFKRPPLRFFRPVKISTYGALQVMAEERGRPVSLKFVQSVIKKEGPWKFILNHTLPPFFFNTLIGLTLFTTYTSIENQLSKSEPHLHPYLVPALAGSVAGAAQSLISAPLDNLRLLQVSQANSGLGSSSSSSTKIQFKGWIPLLKQVMLPLSLSTHPGSNSTGSERFKLWASRGWGMLGLSVIKDSLGFATFFSIFQIGRDLGKRLANSVDRSIHIVWTGSEDHDEFVGARGWTGRILQSCVIVLSGATAGWAYGIVAEPFEALRRALWQARLDWASIHLNDTPANKTKVADKSSSYASRHPPHHPHPRHQHSSFTNFNRVRSSHCWRSKKSKLGHQFALPSFLSKAQRTPDTRKPMIESQKPPSIFKILKHNLQNRRKGLDIFGELISSIKRPKIRVTDSNSTNAMKLDASGNLFHFFRARAHKKPLSIKTATRVTGFRSFILSPYSIGFFVWAVCSGDLTV</sequence>
<proteinExistence type="inferred from homology"/>
<dbReference type="InterPro" id="IPR023395">
    <property type="entry name" value="MCP_dom_sf"/>
</dbReference>
<feature type="compositionally biased region" description="Pro residues" evidence="9">
    <location>
        <begin position="15"/>
        <end position="28"/>
    </location>
</feature>
<keyword evidence="12" id="KW-1185">Reference proteome</keyword>
<dbReference type="EMBL" id="ADAS02000042">
    <property type="protein sequence ID" value="OAV94170.1"/>
    <property type="molecule type" value="Genomic_DNA"/>
</dbReference>
<dbReference type="VEuPathDB" id="FungiDB:PTTG_03250"/>
<dbReference type="OrthoDB" id="2502022at2759"/>
<comment type="similarity">
    <text evidence="2">Belongs to the mitochondrial carrier (TC 2.A.29) family.</text>
</comment>
<evidence type="ECO:0000256" key="7">
    <source>
        <dbReference type="ARBA" id="ARBA00023128"/>
    </source>
</evidence>
<gene>
    <name evidence="10" type="ORF">PTTG_03250</name>
</gene>
<feature type="region of interest" description="Disordered" evidence="9">
    <location>
        <begin position="363"/>
        <end position="392"/>
    </location>
</feature>
<evidence type="ECO:0000256" key="8">
    <source>
        <dbReference type="ARBA" id="ARBA00023136"/>
    </source>
</evidence>
<dbReference type="GO" id="GO:0031966">
    <property type="term" value="C:mitochondrial membrane"/>
    <property type="evidence" value="ECO:0007669"/>
    <property type="project" value="UniProtKB-SubCell"/>
</dbReference>
<keyword evidence="8" id="KW-0472">Membrane</keyword>
<evidence type="ECO:0000313" key="12">
    <source>
        <dbReference type="Proteomes" id="UP000005240"/>
    </source>
</evidence>
<dbReference type="GO" id="GO:0000064">
    <property type="term" value="F:L-ornithine transmembrane transporter activity"/>
    <property type="evidence" value="ECO:0007669"/>
    <property type="project" value="TreeGrafter"/>
</dbReference>
<reference evidence="10" key="1">
    <citation type="submission" date="2009-11" db="EMBL/GenBank/DDBJ databases">
        <authorList>
            <consortium name="The Broad Institute Genome Sequencing Platform"/>
            <person name="Ward D."/>
            <person name="Feldgarden M."/>
            <person name="Earl A."/>
            <person name="Young S.K."/>
            <person name="Zeng Q."/>
            <person name="Koehrsen M."/>
            <person name="Alvarado L."/>
            <person name="Berlin A."/>
            <person name="Bochicchio J."/>
            <person name="Borenstein D."/>
            <person name="Chapman S.B."/>
            <person name="Chen Z."/>
            <person name="Engels R."/>
            <person name="Freedman E."/>
            <person name="Gellesch M."/>
            <person name="Goldberg J."/>
            <person name="Griggs A."/>
            <person name="Gujja S."/>
            <person name="Heilman E."/>
            <person name="Heiman D."/>
            <person name="Hepburn T."/>
            <person name="Howarth C."/>
            <person name="Jen D."/>
            <person name="Larson L."/>
            <person name="Lewis B."/>
            <person name="Mehta T."/>
            <person name="Park D."/>
            <person name="Pearson M."/>
            <person name="Roberts A."/>
            <person name="Saif S."/>
            <person name="Shea T."/>
            <person name="Shenoy N."/>
            <person name="Sisk P."/>
            <person name="Stolte C."/>
            <person name="Sykes S."/>
            <person name="Thomson T."/>
            <person name="Walk T."/>
            <person name="White J."/>
            <person name="Yandava C."/>
            <person name="Izard J."/>
            <person name="Baranova O.V."/>
            <person name="Blanton J.M."/>
            <person name="Tanner A.C."/>
            <person name="Dewhirst F.E."/>
            <person name="Haas B."/>
            <person name="Nusbaum C."/>
            <person name="Birren B."/>
        </authorList>
    </citation>
    <scope>NUCLEOTIDE SEQUENCE [LARGE SCALE GENOMIC DNA]</scope>
    <source>
        <strain evidence="10">1-1 BBBD Race 1</strain>
    </source>
</reference>
<dbReference type="SUPFAM" id="SSF103506">
    <property type="entry name" value="Mitochondrial carrier"/>
    <property type="match status" value="1"/>
</dbReference>
<dbReference type="EnsemblFungi" id="PTTG_03250-t43_1">
    <property type="protein sequence ID" value="PTTG_03250-t43_1-p1"/>
    <property type="gene ID" value="PTTG_03250"/>
</dbReference>
<keyword evidence="3" id="KW-0813">Transport</keyword>
<dbReference type="AlphaFoldDB" id="A0A180GN76"/>
<keyword evidence="6" id="KW-1133">Transmembrane helix</keyword>
<keyword evidence="7" id="KW-0496">Mitochondrion</keyword>
<dbReference type="InterPro" id="IPR050567">
    <property type="entry name" value="Mitochondrial_Carrier"/>
</dbReference>
<evidence type="ECO:0000256" key="3">
    <source>
        <dbReference type="ARBA" id="ARBA00022448"/>
    </source>
</evidence>
<keyword evidence="4" id="KW-0812">Transmembrane</keyword>
<name>A0A180GN76_PUCT1</name>
<dbReference type="PANTHER" id="PTHR45624">
    <property type="entry name" value="MITOCHONDRIAL BASIC AMINO ACIDS TRANSPORTER-RELATED"/>
    <property type="match status" value="1"/>
</dbReference>
<evidence type="ECO:0000256" key="9">
    <source>
        <dbReference type="SAM" id="MobiDB-lite"/>
    </source>
</evidence>
<evidence type="ECO:0000256" key="6">
    <source>
        <dbReference type="ARBA" id="ARBA00022989"/>
    </source>
</evidence>
<evidence type="ECO:0000256" key="5">
    <source>
        <dbReference type="ARBA" id="ARBA00022737"/>
    </source>
</evidence>
<feature type="compositionally biased region" description="Polar residues" evidence="9">
    <location>
        <begin position="1"/>
        <end position="10"/>
    </location>
</feature>
<reference evidence="11" key="4">
    <citation type="submission" date="2025-05" db="UniProtKB">
        <authorList>
            <consortium name="EnsemblFungi"/>
        </authorList>
    </citation>
    <scope>IDENTIFICATION</scope>
    <source>
        <strain evidence="11">isolate 1-1 / race 1 (BBBD)</strain>
    </source>
</reference>
<reference evidence="11 12" key="3">
    <citation type="journal article" date="2017" name="G3 (Bethesda)">
        <title>Comparative analysis highlights variable genome content of wheat rusts and divergence of the mating loci.</title>
        <authorList>
            <person name="Cuomo C.A."/>
            <person name="Bakkeren G."/>
            <person name="Khalil H.B."/>
            <person name="Panwar V."/>
            <person name="Joly D."/>
            <person name="Linning R."/>
            <person name="Sakthikumar S."/>
            <person name="Song X."/>
            <person name="Adiconis X."/>
            <person name="Fan L."/>
            <person name="Goldberg J.M."/>
            <person name="Levin J.Z."/>
            <person name="Young S."/>
            <person name="Zeng Q."/>
            <person name="Anikster Y."/>
            <person name="Bruce M."/>
            <person name="Wang M."/>
            <person name="Yin C."/>
            <person name="McCallum B."/>
            <person name="Szabo L.J."/>
            <person name="Hulbert S."/>
            <person name="Chen X."/>
            <person name="Fellers J.P."/>
        </authorList>
    </citation>
    <scope>NUCLEOTIDE SEQUENCE</scope>
    <source>
        <strain evidence="12">Isolate 1-1 / race 1 (BBBD)</strain>
        <strain evidence="11">isolate 1-1 / race 1 (BBBD)</strain>
    </source>
</reference>
<organism evidence="10">
    <name type="scientific">Puccinia triticina (isolate 1-1 / race 1 (BBBD))</name>
    <name type="common">Brown leaf rust fungus</name>
    <dbReference type="NCBI Taxonomy" id="630390"/>
    <lineage>
        <taxon>Eukaryota</taxon>
        <taxon>Fungi</taxon>
        <taxon>Dikarya</taxon>
        <taxon>Basidiomycota</taxon>
        <taxon>Pucciniomycotina</taxon>
        <taxon>Pucciniomycetes</taxon>
        <taxon>Pucciniales</taxon>
        <taxon>Pucciniaceae</taxon>
        <taxon>Puccinia</taxon>
    </lineage>
</organism>
<feature type="compositionally biased region" description="Basic residues" evidence="9">
    <location>
        <begin position="378"/>
        <end position="389"/>
    </location>
</feature>
<dbReference type="PANTHER" id="PTHR45624:SF52">
    <property type="entry name" value="MITOCHONDRIAL CARRIER"/>
    <property type="match status" value="1"/>
</dbReference>
<evidence type="ECO:0008006" key="13">
    <source>
        <dbReference type="Google" id="ProtNLM"/>
    </source>
</evidence>
<evidence type="ECO:0000313" key="11">
    <source>
        <dbReference type="EnsemblFungi" id="PTTG_03250-t43_1-p1"/>
    </source>
</evidence>
<reference evidence="10" key="2">
    <citation type="submission" date="2016-05" db="EMBL/GenBank/DDBJ databases">
        <title>Comparative analysis highlights variable genome content of wheat rusts and divergence of the mating loci.</title>
        <authorList>
            <person name="Cuomo C.A."/>
            <person name="Bakkeren G."/>
            <person name="Szabo L."/>
            <person name="Khalil H."/>
            <person name="Joly D."/>
            <person name="Goldberg J."/>
            <person name="Young S."/>
            <person name="Zeng Q."/>
            <person name="Fellers J."/>
        </authorList>
    </citation>
    <scope>NUCLEOTIDE SEQUENCE [LARGE SCALE GENOMIC DNA]</scope>
    <source>
        <strain evidence="10">1-1 BBBD Race 1</strain>
    </source>
</reference>
<evidence type="ECO:0000256" key="4">
    <source>
        <dbReference type="ARBA" id="ARBA00022692"/>
    </source>
</evidence>
<evidence type="ECO:0000256" key="2">
    <source>
        <dbReference type="ARBA" id="ARBA00006375"/>
    </source>
</evidence>
<accession>A0A180GN76</accession>
<evidence type="ECO:0000313" key="10">
    <source>
        <dbReference type="EMBL" id="OAV94170.1"/>
    </source>
</evidence>
<protein>
    <recommendedName>
        <fullName evidence="13">Mitochondrial carrier protein</fullName>
    </recommendedName>
</protein>
<feature type="compositionally biased region" description="Low complexity" evidence="9">
    <location>
        <begin position="29"/>
        <end position="39"/>
    </location>
</feature>
<dbReference type="STRING" id="630390.A0A180GN76"/>
<dbReference type="GO" id="GO:1990575">
    <property type="term" value="P:mitochondrial L-ornithine transmembrane transport"/>
    <property type="evidence" value="ECO:0007669"/>
    <property type="project" value="TreeGrafter"/>
</dbReference>